<sequence>MQLRPLSRKEVRTSSEEKGQQSNVAKKGSYSTSTRRIYSKGKCGFMVDPITAVYFCPSSFTIFEKCYCNAKAT</sequence>
<evidence type="ECO:0000313" key="3">
    <source>
        <dbReference type="WBParaSite" id="HCON_00010400-00001"/>
    </source>
</evidence>
<dbReference type="AlphaFoldDB" id="A0A7I4XVV3"/>
<feature type="region of interest" description="Disordered" evidence="1">
    <location>
        <begin position="1"/>
        <end position="34"/>
    </location>
</feature>
<organism evidence="2 3">
    <name type="scientific">Haemonchus contortus</name>
    <name type="common">Barber pole worm</name>
    <dbReference type="NCBI Taxonomy" id="6289"/>
    <lineage>
        <taxon>Eukaryota</taxon>
        <taxon>Metazoa</taxon>
        <taxon>Ecdysozoa</taxon>
        <taxon>Nematoda</taxon>
        <taxon>Chromadorea</taxon>
        <taxon>Rhabditida</taxon>
        <taxon>Rhabditina</taxon>
        <taxon>Rhabditomorpha</taxon>
        <taxon>Strongyloidea</taxon>
        <taxon>Trichostrongylidae</taxon>
        <taxon>Haemonchus</taxon>
    </lineage>
</organism>
<proteinExistence type="predicted"/>
<feature type="compositionally biased region" description="Basic and acidic residues" evidence="1">
    <location>
        <begin position="7"/>
        <end position="19"/>
    </location>
</feature>
<evidence type="ECO:0000313" key="2">
    <source>
        <dbReference type="Proteomes" id="UP000025227"/>
    </source>
</evidence>
<name>A0A7I4XVV3_HAECO</name>
<accession>A0A7I4XVV3</accession>
<reference evidence="3" key="1">
    <citation type="submission" date="2020-12" db="UniProtKB">
        <authorList>
            <consortium name="WormBaseParasite"/>
        </authorList>
    </citation>
    <scope>IDENTIFICATION</scope>
    <source>
        <strain evidence="3">MHco3</strain>
    </source>
</reference>
<evidence type="ECO:0000256" key="1">
    <source>
        <dbReference type="SAM" id="MobiDB-lite"/>
    </source>
</evidence>
<keyword evidence="2" id="KW-1185">Reference proteome</keyword>
<dbReference type="WBParaSite" id="HCON_00010400-00001">
    <property type="protein sequence ID" value="HCON_00010400-00001"/>
    <property type="gene ID" value="HCON_00010400"/>
</dbReference>
<feature type="compositionally biased region" description="Polar residues" evidence="1">
    <location>
        <begin position="20"/>
        <end position="34"/>
    </location>
</feature>
<protein>
    <submittedName>
        <fullName evidence="3">Ovule protein</fullName>
    </submittedName>
</protein>
<dbReference type="Proteomes" id="UP000025227">
    <property type="component" value="Unplaced"/>
</dbReference>